<dbReference type="OrthoDB" id="6515605at2759"/>
<comment type="caution">
    <text evidence="2">The sequence shown here is derived from an EMBL/GenBank/DDBJ whole genome shotgun (WGS) entry which is preliminary data.</text>
</comment>
<dbReference type="AlphaFoldDB" id="A0A443S089"/>
<dbReference type="STRING" id="299467.A0A443S089"/>
<evidence type="ECO:0000259" key="1">
    <source>
        <dbReference type="PROSITE" id="PS50240"/>
    </source>
</evidence>
<proteinExistence type="predicted"/>
<protein>
    <recommendedName>
        <fullName evidence="1">Peptidase S1 domain-containing protein</fullName>
    </recommendedName>
</protein>
<dbReference type="Proteomes" id="UP000288716">
    <property type="component" value="Unassembled WGS sequence"/>
</dbReference>
<evidence type="ECO:0000313" key="3">
    <source>
        <dbReference type="Proteomes" id="UP000288716"/>
    </source>
</evidence>
<sequence length="213" mass="23116">MAAGWGAVEYRGNISKQLKTVYLLQKDEYCTKHYGSLFKENRHICANADGVDICNGDSGGPLMTVLKGSVYLVGLSSWNFVCGDYHKPSVFVRVSSYLDWISRNTLDGLCYIPFNTPITTNNFPSTFTPTSTPTLGANNAITNNHLTNIQQGISANAYPSLGSTGTENKYSPRISGLYEGKFASKSGDTVPTATVENKHPSLISSLYGVNLHV</sequence>
<evidence type="ECO:0000313" key="2">
    <source>
        <dbReference type="EMBL" id="RWS20947.1"/>
    </source>
</evidence>
<dbReference type="SUPFAM" id="SSF50494">
    <property type="entry name" value="Trypsin-like serine proteases"/>
    <property type="match status" value="1"/>
</dbReference>
<dbReference type="Gene3D" id="2.40.10.10">
    <property type="entry name" value="Trypsin-like serine proteases"/>
    <property type="match status" value="1"/>
</dbReference>
<dbReference type="PROSITE" id="PS00135">
    <property type="entry name" value="TRYPSIN_SER"/>
    <property type="match status" value="1"/>
</dbReference>
<gene>
    <name evidence="2" type="ORF">B4U80_11507</name>
</gene>
<dbReference type="Pfam" id="PF00089">
    <property type="entry name" value="Trypsin"/>
    <property type="match status" value="1"/>
</dbReference>
<dbReference type="VEuPathDB" id="VectorBase:LDEU011093"/>
<dbReference type="GO" id="GO:0006508">
    <property type="term" value="P:proteolysis"/>
    <property type="evidence" value="ECO:0007669"/>
    <property type="project" value="InterPro"/>
</dbReference>
<dbReference type="InterPro" id="IPR033116">
    <property type="entry name" value="TRYPSIN_SER"/>
</dbReference>
<organism evidence="2 3">
    <name type="scientific">Leptotrombidium deliense</name>
    <dbReference type="NCBI Taxonomy" id="299467"/>
    <lineage>
        <taxon>Eukaryota</taxon>
        <taxon>Metazoa</taxon>
        <taxon>Ecdysozoa</taxon>
        <taxon>Arthropoda</taxon>
        <taxon>Chelicerata</taxon>
        <taxon>Arachnida</taxon>
        <taxon>Acari</taxon>
        <taxon>Acariformes</taxon>
        <taxon>Trombidiformes</taxon>
        <taxon>Prostigmata</taxon>
        <taxon>Anystina</taxon>
        <taxon>Parasitengona</taxon>
        <taxon>Trombiculoidea</taxon>
        <taxon>Trombiculidae</taxon>
        <taxon>Leptotrombidium</taxon>
    </lineage>
</organism>
<dbReference type="InterPro" id="IPR009003">
    <property type="entry name" value="Peptidase_S1_PA"/>
</dbReference>
<accession>A0A443S089</accession>
<feature type="domain" description="Peptidase S1" evidence="1">
    <location>
        <begin position="1"/>
        <end position="106"/>
    </location>
</feature>
<dbReference type="PANTHER" id="PTHR24258:SF136">
    <property type="entry name" value="GH06673P-RELATED"/>
    <property type="match status" value="1"/>
</dbReference>
<name>A0A443S089_9ACAR</name>
<dbReference type="PROSITE" id="PS50240">
    <property type="entry name" value="TRYPSIN_DOM"/>
    <property type="match status" value="1"/>
</dbReference>
<dbReference type="PANTHER" id="PTHR24258">
    <property type="entry name" value="SERINE PROTEASE-RELATED"/>
    <property type="match status" value="1"/>
</dbReference>
<keyword evidence="3" id="KW-1185">Reference proteome</keyword>
<dbReference type="EMBL" id="NCKV01014547">
    <property type="protein sequence ID" value="RWS20947.1"/>
    <property type="molecule type" value="Genomic_DNA"/>
</dbReference>
<dbReference type="InterPro" id="IPR043504">
    <property type="entry name" value="Peptidase_S1_PA_chymotrypsin"/>
</dbReference>
<dbReference type="GO" id="GO:0004252">
    <property type="term" value="F:serine-type endopeptidase activity"/>
    <property type="evidence" value="ECO:0007669"/>
    <property type="project" value="InterPro"/>
</dbReference>
<reference evidence="2 3" key="1">
    <citation type="journal article" date="2018" name="Gigascience">
        <title>Genomes of trombidid mites reveal novel predicted allergens and laterally-transferred genes associated with secondary metabolism.</title>
        <authorList>
            <person name="Dong X."/>
            <person name="Chaisiri K."/>
            <person name="Xia D."/>
            <person name="Armstrong S.D."/>
            <person name="Fang Y."/>
            <person name="Donnelly M.J."/>
            <person name="Kadowaki T."/>
            <person name="McGarry J.W."/>
            <person name="Darby A.C."/>
            <person name="Makepeace B.L."/>
        </authorList>
    </citation>
    <scope>NUCLEOTIDE SEQUENCE [LARGE SCALE GENOMIC DNA]</scope>
    <source>
        <strain evidence="2">UoL-UT</strain>
    </source>
</reference>
<dbReference type="InterPro" id="IPR001254">
    <property type="entry name" value="Trypsin_dom"/>
</dbReference>